<reference evidence="1" key="1">
    <citation type="submission" date="2020-11" db="EMBL/GenBank/DDBJ databases">
        <authorList>
            <consortium name="DOE Joint Genome Institute"/>
            <person name="Ahrendt S."/>
            <person name="Riley R."/>
            <person name="Andreopoulos W."/>
            <person name="Labutti K."/>
            <person name="Pangilinan J."/>
            <person name="Ruiz-Duenas F.J."/>
            <person name="Barrasa J.M."/>
            <person name="Sanchez-Garcia M."/>
            <person name="Camarero S."/>
            <person name="Miyauchi S."/>
            <person name="Serrano A."/>
            <person name="Linde D."/>
            <person name="Babiker R."/>
            <person name="Drula E."/>
            <person name="Ayuso-Fernandez I."/>
            <person name="Pacheco R."/>
            <person name="Padilla G."/>
            <person name="Ferreira P."/>
            <person name="Barriuso J."/>
            <person name="Kellner H."/>
            <person name="Castanera R."/>
            <person name="Alfaro M."/>
            <person name="Ramirez L."/>
            <person name="Pisabarro A.G."/>
            <person name="Kuo A."/>
            <person name="Tritt A."/>
            <person name="Lipzen A."/>
            <person name="He G."/>
            <person name="Yan M."/>
            <person name="Ng V."/>
            <person name="Cullen D."/>
            <person name="Martin F."/>
            <person name="Rosso M.-N."/>
            <person name="Henrissat B."/>
            <person name="Hibbett D."/>
            <person name="Martinez A.T."/>
            <person name="Grigoriev I.V."/>
        </authorList>
    </citation>
    <scope>NUCLEOTIDE SEQUENCE</scope>
    <source>
        <strain evidence="1">MF-IS2</strain>
    </source>
</reference>
<dbReference type="OrthoDB" id="3049838at2759"/>
<sequence>MPPLQLGLDDTPLITCAQVDGLHVPDLPPELWIEILSYIPRGLARKTIGINRYLFEKGMNELYTEIWIDSHQGVGRKTFEQMRYPSISSRVRQLSIQPKFLPGLCAEESRTKIQLKARKTEIRQFLDTALATLTNCSQLRDLKIILHDQILPKSFLTFLKKLIKRIGHQLRTLTLDVTCSCFLPICDFFPKRLIHLSSLTVAMTDSDAEPPSAPEVRKACRALIEIITSARKTLQSLAMESFTFSFVDFLEKLPNIPSLRSFEVRASYISSTLSPGTHLRTLLQKQDDNLERLAIRQPRVAEKGAWLPDETLMIVFDPVFSLRMSTLQELDLEIEYRVILARLTRYIVTFAPCLKRLTLWGQNAALTYNDFLKLLDLLHNSDSGLEHLQISVMVFSPDHLDLLSSRLPPLKALDLRYKLLGESKETNGDEEDENVVYQAFRSRRYAQWKLKSLKIMHLPEIPRSQKGYPDTRLINTVAQSLPSLTRVVRSWDEDL</sequence>
<proteinExistence type="predicted"/>
<dbReference type="InterPro" id="IPR032675">
    <property type="entry name" value="LRR_dom_sf"/>
</dbReference>
<dbReference type="SUPFAM" id="SSF52047">
    <property type="entry name" value="RNI-like"/>
    <property type="match status" value="1"/>
</dbReference>
<comment type="caution">
    <text evidence="1">The sequence shown here is derived from an EMBL/GenBank/DDBJ whole genome shotgun (WGS) entry which is preliminary data.</text>
</comment>
<dbReference type="EMBL" id="MU151296">
    <property type="protein sequence ID" value="KAF9445523.1"/>
    <property type="molecule type" value="Genomic_DNA"/>
</dbReference>
<dbReference type="Gene3D" id="3.80.10.10">
    <property type="entry name" value="Ribonuclease Inhibitor"/>
    <property type="match status" value="1"/>
</dbReference>
<accession>A0A9P6C1N2</accession>
<organism evidence="1 2">
    <name type="scientific">Macrolepiota fuliginosa MF-IS2</name>
    <dbReference type="NCBI Taxonomy" id="1400762"/>
    <lineage>
        <taxon>Eukaryota</taxon>
        <taxon>Fungi</taxon>
        <taxon>Dikarya</taxon>
        <taxon>Basidiomycota</taxon>
        <taxon>Agaricomycotina</taxon>
        <taxon>Agaricomycetes</taxon>
        <taxon>Agaricomycetidae</taxon>
        <taxon>Agaricales</taxon>
        <taxon>Agaricineae</taxon>
        <taxon>Agaricaceae</taxon>
        <taxon>Macrolepiota</taxon>
    </lineage>
</organism>
<dbReference type="Proteomes" id="UP000807342">
    <property type="component" value="Unassembled WGS sequence"/>
</dbReference>
<dbReference type="AlphaFoldDB" id="A0A9P6C1N2"/>
<evidence type="ECO:0000313" key="1">
    <source>
        <dbReference type="EMBL" id="KAF9445523.1"/>
    </source>
</evidence>
<protein>
    <recommendedName>
        <fullName evidence="3">F-box domain-containing protein</fullName>
    </recommendedName>
</protein>
<name>A0A9P6C1N2_9AGAR</name>
<keyword evidence="2" id="KW-1185">Reference proteome</keyword>
<gene>
    <name evidence="1" type="ORF">P691DRAFT_762423</name>
</gene>
<evidence type="ECO:0008006" key="3">
    <source>
        <dbReference type="Google" id="ProtNLM"/>
    </source>
</evidence>
<evidence type="ECO:0000313" key="2">
    <source>
        <dbReference type="Proteomes" id="UP000807342"/>
    </source>
</evidence>